<accession>A0A4S2ER64</accession>
<protein>
    <submittedName>
        <fullName evidence="1">Uncharacterized protein</fullName>
    </submittedName>
</protein>
<dbReference type="EMBL" id="SRYK01000002">
    <property type="protein sequence ID" value="TGY57233.1"/>
    <property type="molecule type" value="Genomic_DNA"/>
</dbReference>
<comment type="caution">
    <text evidence="1">The sequence shown here is derived from an EMBL/GenBank/DDBJ whole genome shotgun (WGS) entry which is preliminary data.</text>
</comment>
<name>A0A4S2ER64_9LACO</name>
<reference evidence="1 2" key="1">
    <citation type="submission" date="2019-04" db="EMBL/GenBank/DDBJ databases">
        <title>Microbes associate with the intestines of laboratory mice.</title>
        <authorList>
            <person name="Navarre W."/>
            <person name="Wong E."/>
            <person name="Huang K."/>
            <person name="Tropini C."/>
            <person name="Ng K."/>
            <person name="Yu B."/>
        </authorList>
    </citation>
    <scope>NUCLEOTIDE SEQUENCE [LARGE SCALE GENOMIC DNA]</scope>
    <source>
        <strain evidence="1 2">NM26_J9</strain>
    </source>
</reference>
<gene>
    <name evidence="1" type="ORF">E5340_00775</name>
</gene>
<evidence type="ECO:0000313" key="2">
    <source>
        <dbReference type="Proteomes" id="UP000306855"/>
    </source>
</evidence>
<organism evidence="1 2">
    <name type="scientific">Ligilactobacillus murinus</name>
    <dbReference type="NCBI Taxonomy" id="1622"/>
    <lineage>
        <taxon>Bacteria</taxon>
        <taxon>Bacillati</taxon>
        <taxon>Bacillota</taxon>
        <taxon>Bacilli</taxon>
        <taxon>Lactobacillales</taxon>
        <taxon>Lactobacillaceae</taxon>
        <taxon>Ligilactobacillus</taxon>
    </lineage>
</organism>
<proteinExistence type="predicted"/>
<dbReference type="AlphaFoldDB" id="A0A4S2ER64"/>
<evidence type="ECO:0000313" key="1">
    <source>
        <dbReference type="EMBL" id="TGY57233.1"/>
    </source>
</evidence>
<dbReference type="Proteomes" id="UP000306855">
    <property type="component" value="Unassembled WGS sequence"/>
</dbReference>
<dbReference type="RefSeq" id="WP_135941793.1">
    <property type="nucleotide sequence ID" value="NZ_SRYK01000002.1"/>
</dbReference>
<sequence length="61" mass="7605">MKSWKREVLWILGNYCKCRSDRIHYLEFLLSRVDELDKRNFLENYLQLELKANEEQQSRVR</sequence>